<dbReference type="eggNOG" id="COG4191">
    <property type="taxonomic scope" value="Bacteria"/>
</dbReference>
<dbReference type="Pfam" id="PF02518">
    <property type="entry name" value="HATPase_c"/>
    <property type="match status" value="1"/>
</dbReference>
<evidence type="ECO:0000259" key="5">
    <source>
        <dbReference type="PROSITE" id="PS50109"/>
    </source>
</evidence>
<organism evidence="8 9">
    <name type="scientific">Oceanicola granulosus (strain ATCC BAA-861 / DSM 15982 / KCTC 12143 / HTCC2516)</name>
    <dbReference type="NCBI Taxonomy" id="314256"/>
    <lineage>
        <taxon>Bacteria</taxon>
        <taxon>Pseudomonadati</taxon>
        <taxon>Pseudomonadota</taxon>
        <taxon>Alphaproteobacteria</taxon>
        <taxon>Rhodobacterales</taxon>
        <taxon>Roseobacteraceae</taxon>
        <taxon>Oceanicola</taxon>
    </lineage>
</organism>
<gene>
    <name evidence="8" type="ORF">OG2516_11236</name>
</gene>
<dbReference type="CDD" id="cd00130">
    <property type="entry name" value="PAS"/>
    <property type="match status" value="1"/>
</dbReference>
<dbReference type="SUPFAM" id="SSF52172">
    <property type="entry name" value="CheY-like"/>
    <property type="match status" value="1"/>
</dbReference>
<feature type="modified residue" description="4-aspartylphosphate" evidence="4">
    <location>
        <position position="441"/>
    </location>
</feature>
<dbReference type="EMBL" id="AAOT01000001">
    <property type="protein sequence ID" value="EAR53033.1"/>
    <property type="molecule type" value="Genomic_DNA"/>
</dbReference>
<dbReference type="InterPro" id="IPR004358">
    <property type="entry name" value="Sig_transdc_His_kin-like_C"/>
</dbReference>
<comment type="catalytic activity">
    <reaction evidence="1">
        <text>ATP + protein L-histidine = ADP + protein N-phospho-L-histidine.</text>
        <dbReference type="EC" id="2.7.13.3"/>
    </reaction>
</comment>
<dbReference type="SMART" id="SM00388">
    <property type="entry name" value="HisKA"/>
    <property type="match status" value="1"/>
</dbReference>
<dbReference type="NCBIfam" id="TIGR00229">
    <property type="entry name" value="sensory_box"/>
    <property type="match status" value="1"/>
</dbReference>
<dbReference type="PRINTS" id="PR00344">
    <property type="entry name" value="BCTRLSENSOR"/>
</dbReference>
<dbReference type="HOGENOM" id="CLU_000445_114_57_5"/>
<name>Q2CJV6_OCEGH</name>
<dbReference type="InterPro" id="IPR013655">
    <property type="entry name" value="PAS_fold_3"/>
</dbReference>
<keyword evidence="3 4" id="KW-0597">Phosphoprotein</keyword>
<dbReference type="Gene3D" id="3.30.450.20">
    <property type="entry name" value="PAS domain"/>
    <property type="match status" value="1"/>
</dbReference>
<dbReference type="InterPro" id="IPR003594">
    <property type="entry name" value="HATPase_dom"/>
</dbReference>
<evidence type="ECO:0000259" key="6">
    <source>
        <dbReference type="PROSITE" id="PS50110"/>
    </source>
</evidence>
<dbReference type="InterPro" id="IPR011006">
    <property type="entry name" value="CheY-like_superfamily"/>
</dbReference>
<dbReference type="Gene3D" id="2.10.70.100">
    <property type="match status" value="1"/>
</dbReference>
<dbReference type="PANTHER" id="PTHR43065:SF42">
    <property type="entry name" value="TWO-COMPONENT SENSOR PPRA"/>
    <property type="match status" value="1"/>
</dbReference>
<dbReference type="SMART" id="SM00086">
    <property type="entry name" value="PAC"/>
    <property type="match status" value="1"/>
</dbReference>
<evidence type="ECO:0000259" key="7">
    <source>
        <dbReference type="PROSITE" id="PS50113"/>
    </source>
</evidence>
<dbReference type="STRING" id="314256.OG2516_11236"/>
<dbReference type="PROSITE" id="PS50113">
    <property type="entry name" value="PAC"/>
    <property type="match status" value="1"/>
</dbReference>
<dbReference type="SUPFAM" id="SSF55874">
    <property type="entry name" value="ATPase domain of HSP90 chaperone/DNA topoisomerase II/histidine kinase"/>
    <property type="match status" value="1"/>
</dbReference>
<dbReference type="InterPro" id="IPR005467">
    <property type="entry name" value="His_kinase_dom"/>
</dbReference>
<feature type="domain" description="Response regulatory" evidence="6">
    <location>
        <begin position="392"/>
        <end position="504"/>
    </location>
</feature>
<evidence type="ECO:0000256" key="4">
    <source>
        <dbReference type="PROSITE-ProRule" id="PRU00169"/>
    </source>
</evidence>
<dbReference type="PROSITE" id="PS50109">
    <property type="entry name" value="HIS_KIN"/>
    <property type="match status" value="1"/>
</dbReference>
<reference evidence="8 9" key="1">
    <citation type="journal article" date="2010" name="J. Bacteriol.">
        <title>Genome sequences of Oceanicola granulosus HTCC2516(T) and Oceanicola batsensis HTCC2597(TDelta).</title>
        <authorList>
            <person name="Thrash J.C."/>
            <person name="Cho J.C."/>
            <person name="Vergin K.L."/>
            <person name="Giovannoni S.J."/>
        </authorList>
    </citation>
    <scope>NUCLEOTIDE SEQUENCE [LARGE SCALE GENOMIC DNA]</scope>
    <source>
        <strain evidence="9">ATCC BAA-861 / DSM 15982 / KCTC 12143 / HTCC2516</strain>
    </source>
</reference>
<evidence type="ECO:0000256" key="1">
    <source>
        <dbReference type="ARBA" id="ARBA00000085"/>
    </source>
</evidence>
<proteinExistence type="predicted"/>
<feature type="domain" description="Histidine kinase" evidence="5">
    <location>
        <begin position="160"/>
        <end position="371"/>
    </location>
</feature>
<dbReference type="Gene3D" id="3.30.565.10">
    <property type="entry name" value="Histidine kinase-like ATPase, C-terminal domain"/>
    <property type="match status" value="1"/>
</dbReference>
<dbReference type="SUPFAM" id="SSF47384">
    <property type="entry name" value="Homodimeric domain of signal transducing histidine kinase"/>
    <property type="match status" value="1"/>
</dbReference>
<evidence type="ECO:0000256" key="2">
    <source>
        <dbReference type="ARBA" id="ARBA00012438"/>
    </source>
</evidence>
<dbReference type="InterPro" id="IPR036890">
    <property type="entry name" value="HATPase_C_sf"/>
</dbReference>
<keyword evidence="9" id="KW-1185">Reference proteome</keyword>
<feature type="domain" description="PAC" evidence="7">
    <location>
        <begin position="95"/>
        <end position="147"/>
    </location>
</feature>
<dbReference type="InterPro" id="IPR035965">
    <property type="entry name" value="PAS-like_dom_sf"/>
</dbReference>
<dbReference type="SUPFAM" id="SSF55785">
    <property type="entry name" value="PYP-like sensor domain (PAS domain)"/>
    <property type="match status" value="1"/>
</dbReference>
<dbReference type="EC" id="2.7.13.3" evidence="2"/>
<evidence type="ECO:0000313" key="9">
    <source>
        <dbReference type="Proteomes" id="UP000003635"/>
    </source>
</evidence>
<sequence length="516" mass="55598">MSDAERIVALEAEVVALRQAQTRLNRALEAAEIGIWELEIDPDRAWRSSQHDKVFGYPELLDEWSFDRFLSHVIEEDRAFVRESFKSRVEAGLPWDFQCRIRRADGQIRWIAAEGAPTLDGDGKVLRLHGVVADITRAKEADQRLASAQRMEALGQMAGSLAHDFSNIIGIIRLSAEVAGLAKDPEDVRARLNAILEAADRGSALTARTLAFARQEPGLSQATRLRELVDNLVQLPASRAGEVIDYVVDIDPQVCVECDPGQLENALFNLVLNARDAFARSGTGSRITISTAPGPREGMVEIVVRDDGPGMSDDVLERAADPFFTTKRDAGGTGLGLSSVAAFAAAAGGALILSSRPGEGTVARFSLPEAHAQRRPATQDDAPPAAEPVDLRILVVEDEEKLGEALDIALSGMGHRVRVVSDGPAALAALGTETFDVLLTDILLANGPNGFEVASAARERQLGIPVIYMSGYADHSHHPDAPAGPFLRKPIGREHLRRALAELAAAHEAELRSRSA</sequence>
<dbReference type="PROSITE" id="PS50110">
    <property type="entry name" value="RESPONSE_REGULATORY"/>
    <property type="match status" value="1"/>
</dbReference>
<dbReference type="AlphaFoldDB" id="Q2CJV6"/>
<dbReference type="Proteomes" id="UP000003635">
    <property type="component" value="Unassembled WGS sequence"/>
</dbReference>
<dbReference type="PANTHER" id="PTHR43065">
    <property type="entry name" value="SENSOR HISTIDINE KINASE"/>
    <property type="match status" value="1"/>
</dbReference>
<dbReference type="InterPro" id="IPR036097">
    <property type="entry name" value="HisK_dim/P_sf"/>
</dbReference>
<dbReference type="Pfam" id="PF00072">
    <property type="entry name" value="Response_reg"/>
    <property type="match status" value="1"/>
</dbReference>
<dbReference type="CDD" id="cd00082">
    <property type="entry name" value="HisKA"/>
    <property type="match status" value="1"/>
</dbReference>
<dbReference type="InterPro" id="IPR000014">
    <property type="entry name" value="PAS"/>
</dbReference>
<dbReference type="InterPro" id="IPR001610">
    <property type="entry name" value="PAC"/>
</dbReference>
<comment type="caution">
    <text evidence="8">The sequence shown here is derived from an EMBL/GenBank/DDBJ whole genome shotgun (WGS) entry which is preliminary data.</text>
</comment>
<dbReference type="Gene3D" id="3.40.50.2300">
    <property type="match status" value="1"/>
</dbReference>
<dbReference type="Pfam" id="PF08447">
    <property type="entry name" value="PAS_3"/>
    <property type="match status" value="1"/>
</dbReference>
<protein>
    <recommendedName>
        <fullName evidence="2">histidine kinase</fullName>
        <ecNumber evidence="2">2.7.13.3</ecNumber>
    </recommendedName>
</protein>
<dbReference type="InterPro" id="IPR000700">
    <property type="entry name" value="PAS-assoc_C"/>
</dbReference>
<dbReference type="GO" id="GO:0000155">
    <property type="term" value="F:phosphorelay sensor kinase activity"/>
    <property type="evidence" value="ECO:0007669"/>
    <property type="project" value="InterPro"/>
</dbReference>
<evidence type="ECO:0000256" key="3">
    <source>
        <dbReference type="ARBA" id="ARBA00022553"/>
    </source>
</evidence>
<accession>Q2CJV6</accession>
<dbReference type="SMART" id="SM00387">
    <property type="entry name" value="HATPase_c"/>
    <property type="match status" value="1"/>
</dbReference>
<dbReference type="SMART" id="SM00448">
    <property type="entry name" value="REC"/>
    <property type="match status" value="1"/>
</dbReference>
<evidence type="ECO:0000313" key="8">
    <source>
        <dbReference type="EMBL" id="EAR53033.1"/>
    </source>
</evidence>
<dbReference type="Gene3D" id="1.10.287.130">
    <property type="match status" value="1"/>
</dbReference>
<dbReference type="InterPro" id="IPR001789">
    <property type="entry name" value="Sig_transdc_resp-reg_receiver"/>
</dbReference>
<dbReference type="Pfam" id="PF00512">
    <property type="entry name" value="HisKA"/>
    <property type="match status" value="1"/>
</dbReference>
<dbReference type="InterPro" id="IPR003661">
    <property type="entry name" value="HisK_dim/P_dom"/>
</dbReference>